<organism evidence="2">
    <name type="scientific">Laccaria bicolor (strain S238N-H82 / ATCC MYA-4686)</name>
    <name type="common">Bicoloured deceiver</name>
    <name type="synonym">Laccaria laccata var. bicolor</name>
    <dbReference type="NCBI Taxonomy" id="486041"/>
    <lineage>
        <taxon>Eukaryota</taxon>
        <taxon>Fungi</taxon>
        <taxon>Dikarya</taxon>
        <taxon>Basidiomycota</taxon>
        <taxon>Agaricomycotina</taxon>
        <taxon>Agaricomycetes</taxon>
        <taxon>Agaricomycetidae</taxon>
        <taxon>Agaricales</taxon>
        <taxon>Agaricineae</taxon>
        <taxon>Hydnangiaceae</taxon>
        <taxon>Laccaria</taxon>
    </lineage>
</organism>
<gene>
    <name evidence="1" type="ORF">LACBIDRAFT_328023</name>
</gene>
<keyword evidence="2" id="KW-1185">Reference proteome</keyword>
<proteinExistence type="predicted"/>
<name>B0DE77_LACBS</name>
<evidence type="ECO:0000313" key="1">
    <source>
        <dbReference type="EMBL" id="EDR07217.1"/>
    </source>
</evidence>
<dbReference type="Proteomes" id="UP000001194">
    <property type="component" value="Unassembled WGS sequence"/>
</dbReference>
<accession>B0DE77</accession>
<protein>
    <submittedName>
        <fullName evidence="1">Predicted protein</fullName>
    </submittedName>
</protein>
<dbReference type="InParanoid" id="B0DE77"/>
<dbReference type="EMBL" id="DS547105">
    <property type="protein sequence ID" value="EDR07217.1"/>
    <property type="molecule type" value="Genomic_DNA"/>
</dbReference>
<dbReference type="HOGENOM" id="CLU_907806_0_0_1"/>
<sequence length="378" mass="43541">MLLGWVIYDHFGSFITMEDPTSQVFRRKNKESFRVHHEGNDEDASQLMNGETQCDCRESCGENLEDVEIRSHNLLQTSRIHPQVHITSISWTTTDKLMTQMLRPRHIASSAKTEWLLRMSKLVSVCRTRSDQQQQSVVYATIYRPINVIKAPQGLTADNCKSTAKWSEHVNHGKWLWPIEYQTGNRLTFTYEQDAALAVQPNVLPNSYCAMTVLETISALYINVNSLSSSNVLPKPCNHIVHSQSPPTTSNRLRPNRLRKPHQLIHLHPPLVLMSLIRTPALQIGKQTIQIPPDAKSVPRIPIVYYRCNRLYCLYVARIQGYPQFRKLGTTFREDSKRLHPRPNTSGREEREEEVVQVWPGLRPLFYQVIADIHEVST</sequence>
<dbReference type="KEGG" id="lbc:LACBIDRAFT_328023"/>
<dbReference type="AlphaFoldDB" id="B0DE77"/>
<evidence type="ECO:0000313" key="2">
    <source>
        <dbReference type="Proteomes" id="UP000001194"/>
    </source>
</evidence>
<dbReference type="GeneID" id="6077840"/>
<reference evidence="1 2" key="1">
    <citation type="journal article" date="2008" name="Nature">
        <title>The genome of Laccaria bicolor provides insights into mycorrhizal symbiosis.</title>
        <authorList>
            <person name="Martin F."/>
            <person name="Aerts A."/>
            <person name="Ahren D."/>
            <person name="Brun A."/>
            <person name="Danchin E.G.J."/>
            <person name="Duchaussoy F."/>
            <person name="Gibon J."/>
            <person name="Kohler A."/>
            <person name="Lindquist E."/>
            <person name="Pereda V."/>
            <person name="Salamov A."/>
            <person name="Shapiro H.J."/>
            <person name="Wuyts J."/>
            <person name="Blaudez D."/>
            <person name="Buee M."/>
            <person name="Brokstein P."/>
            <person name="Canbaeck B."/>
            <person name="Cohen D."/>
            <person name="Courty P.E."/>
            <person name="Coutinho P.M."/>
            <person name="Delaruelle C."/>
            <person name="Detter J.C."/>
            <person name="Deveau A."/>
            <person name="DiFazio S."/>
            <person name="Duplessis S."/>
            <person name="Fraissinet-Tachet L."/>
            <person name="Lucic E."/>
            <person name="Frey-Klett P."/>
            <person name="Fourrey C."/>
            <person name="Feussner I."/>
            <person name="Gay G."/>
            <person name="Grimwood J."/>
            <person name="Hoegger P.J."/>
            <person name="Jain P."/>
            <person name="Kilaru S."/>
            <person name="Labbe J."/>
            <person name="Lin Y.C."/>
            <person name="Legue V."/>
            <person name="Le Tacon F."/>
            <person name="Marmeisse R."/>
            <person name="Melayah D."/>
            <person name="Montanini B."/>
            <person name="Muratet M."/>
            <person name="Nehls U."/>
            <person name="Niculita-Hirzel H."/>
            <person name="Oudot-Le Secq M.P."/>
            <person name="Peter M."/>
            <person name="Quesneville H."/>
            <person name="Rajashekar B."/>
            <person name="Reich M."/>
            <person name="Rouhier N."/>
            <person name="Schmutz J."/>
            <person name="Yin T."/>
            <person name="Chalot M."/>
            <person name="Henrissat B."/>
            <person name="Kuees U."/>
            <person name="Lucas S."/>
            <person name="Van de Peer Y."/>
            <person name="Podila G.K."/>
            <person name="Polle A."/>
            <person name="Pukkila P.J."/>
            <person name="Richardson P.M."/>
            <person name="Rouze P."/>
            <person name="Sanders I.R."/>
            <person name="Stajich J.E."/>
            <person name="Tunlid A."/>
            <person name="Tuskan G."/>
            <person name="Grigoriev I.V."/>
        </authorList>
    </citation>
    <scope>NUCLEOTIDE SEQUENCE [LARGE SCALE GENOMIC DNA]</scope>
    <source>
        <strain evidence="2">S238N-H82 / ATCC MYA-4686</strain>
    </source>
</reference>
<dbReference type="RefSeq" id="XP_001882148.1">
    <property type="nucleotide sequence ID" value="XM_001882113.1"/>
</dbReference>